<dbReference type="EMBL" id="FOYV01000002">
    <property type="protein sequence ID" value="SFR56373.1"/>
    <property type="molecule type" value="Genomic_DNA"/>
</dbReference>
<sequence length="61" mass="7117">MLPPPKKRYEHIHVRLAVAIPGHRHFWEGVTPLFFETFSNARQSEGILRLEPRLASYNSDC</sequence>
<evidence type="ECO:0000313" key="2">
    <source>
        <dbReference type="Proteomes" id="UP000199290"/>
    </source>
</evidence>
<reference evidence="2" key="1">
    <citation type="submission" date="2016-10" db="EMBL/GenBank/DDBJ databases">
        <authorList>
            <person name="Varghese N."/>
            <person name="Submissions S."/>
        </authorList>
    </citation>
    <scope>NUCLEOTIDE SEQUENCE [LARGE SCALE GENOMIC DNA]</scope>
    <source>
        <strain evidence="2">CGMCC 1.6294</strain>
    </source>
</reference>
<name>A0A1I6HPJ3_9GAMM</name>
<dbReference type="STRING" id="375760.SAMN04488073_2874"/>
<keyword evidence="2" id="KW-1185">Reference proteome</keyword>
<gene>
    <name evidence="1" type="ORF">SAMN04488073_2874</name>
</gene>
<organism evidence="1 2">
    <name type="scientific">Marinobacter gudaonensis</name>
    <dbReference type="NCBI Taxonomy" id="375760"/>
    <lineage>
        <taxon>Bacteria</taxon>
        <taxon>Pseudomonadati</taxon>
        <taxon>Pseudomonadota</taxon>
        <taxon>Gammaproteobacteria</taxon>
        <taxon>Pseudomonadales</taxon>
        <taxon>Marinobacteraceae</taxon>
        <taxon>Marinobacter</taxon>
    </lineage>
</organism>
<dbReference type="Proteomes" id="UP000199290">
    <property type="component" value="Unassembled WGS sequence"/>
</dbReference>
<accession>A0A1I6HPJ3</accession>
<protein>
    <submittedName>
        <fullName evidence="1">Uncharacterized protein</fullName>
    </submittedName>
</protein>
<evidence type="ECO:0000313" key="1">
    <source>
        <dbReference type="EMBL" id="SFR56373.1"/>
    </source>
</evidence>
<proteinExistence type="predicted"/>
<dbReference type="AlphaFoldDB" id="A0A1I6HPJ3"/>